<keyword evidence="1" id="KW-0472">Membrane</keyword>
<dbReference type="Proteomes" id="UP000615446">
    <property type="component" value="Unassembled WGS sequence"/>
</dbReference>
<name>A0A8H3M7W1_9GLOM</name>
<organism evidence="2 3">
    <name type="scientific">Rhizophagus clarus</name>
    <dbReference type="NCBI Taxonomy" id="94130"/>
    <lineage>
        <taxon>Eukaryota</taxon>
        <taxon>Fungi</taxon>
        <taxon>Fungi incertae sedis</taxon>
        <taxon>Mucoromycota</taxon>
        <taxon>Glomeromycotina</taxon>
        <taxon>Glomeromycetes</taxon>
        <taxon>Glomerales</taxon>
        <taxon>Glomeraceae</taxon>
        <taxon>Rhizophagus</taxon>
    </lineage>
</organism>
<feature type="transmembrane region" description="Helical" evidence="1">
    <location>
        <begin position="80"/>
        <end position="97"/>
    </location>
</feature>
<dbReference type="EMBL" id="BLAL01000262">
    <property type="protein sequence ID" value="GES98129.1"/>
    <property type="molecule type" value="Genomic_DNA"/>
</dbReference>
<evidence type="ECO:0000256" key="1">
    <source>
        <dbReference type="SAM" id="Phobius"/>
    </source>
</evidence>
<proteinExistence type="predicted"/>
<evidence type="ECO:0000313" key="3">
    <source>
        <dbReference type="Proteomes" id="UP000615446"/>
    </source>
</evidence>
<reference evidence="2" key="1">
    <citation type="submission" date="2019-10" db="EMBL/GenBank/DDBJ databases">
        <title>Conservation and host-specific expression of non-tandemly repeated heterogenous ribosome RNA gene in arbuscular mycorrhizal fungi.</title>
        <authorList>
            <person name="Maeda T."/>
            <person name="Kobayashi Y."/>
            <person name="Nakagawa T."/>
            <person name="Ezawa T."/>
            <person name="Yamaguchi K."/>
            <person name="Bino T."/>
            <person name="Nishimoto Y."/>
            <person name="Shigenobu S."/>
            <person name="Kawaguchi M."/>
        </authorList>
    </citation>
    <scope>NUCLEOTIDE SEQUENCE</scope>
    <source>
        <strain evidence="2">HR1</strain>
    </source>
</reference>
<evidence type="ECO:0000313" key="2">
    <source>
        <dbReference type="EMBL" id="GES98129.1"/>
    </source>
</evidence>
<comment type="caution">
    <text evidence="2">The sequence shown here is derived from an EMBL/GenBank/DDBJ whole genome shotgun (WGS) entry which is preliminary data.</text>
</comment>
<dbReference type="AlphaFoldDB" id="A0A8H3M7W1"/>
<protein>
    <submittedName>
        <fullName evidence="2">Uncharacterized protein</fullName>
    </submittedName>
</protein>
<accession>A0A8H3M7W1</accession>
<sequence length="211" mass="24845">MTTNERHEIDISISPEQIYFPINIESAKNKGERSVSVNLVAKDLDTLIRNKFTIVTDTGAYLNYLDHEYGLCKHTCIDEFISFIISLIVIAFMANNMKYNSLVHLQFWMWYRYCKIYDDYSFYEGAVENIFTTRFHLRNANTQELLGSTLQIQTFRLNYLVELYRITIRTVIRLFVGILIINFEKVANFCDNNEISNDNIYYDKKSENSQG</sequence>
<gene>
    <name evidence="2" type="ORF">RCL2_002469200</name>
</gene>
<keyword evidence="1" id="KW-1133">Transmembrane helix</keyword>
<keyword evidence="1" id="KW-0812">Transmembrane</keyword>